<evidence type="ECO:0000313" key="4">
    <source>
        <dbReference type="Proteomes" id="UP000294850"/>
    </source>
</evidence>
<evidence type="ECO:0000256" key="1">
    <source>
        <dbReference type="SAM" id="SignalP"/>
    </source>
</evidence>
<dbReference type="Pfam" id="PF06439">
    <property type="entry name" value="3keto-disac_hyd"/>
    <property type="match status" value="2"/>
</dbReference>
<comment type="caution">
    <text evidence="3">The sequence shown here is derived from an EMBL/GenBank/DDBJ whole genome shotgun (WGS) entry which is preliminary data.</text>
</comment>
<proteinExistence type="predicted"/>
<keyword evidence="1" id="KW-0732">Signal</keyword>
<feature type="domain" description="3-keto-alpha-glucoside-1,2-lyase/3-keto-2-hydroxy-glucal hydratase" evidence="2">
    <location>
        <begin position="28"/>
        <end position="215"/>
    </location>
</feature>
<dbReference type="AlphaFoldDB" id="A0A4R5DQT0"/>
<gene>
    <name evidence="3" type="ORF">E0F88_15255</name>
</gene>
<organism evidence="3 4">
    <name type="scientific">Dyadobacter psychrotolerans</name>
    <dbReference type="NCBI Taxonomy" id="2541721"/>
    <lineage>
        <taxon>Bacteria</taxon>
        <taxon>Pseudomonadati</taxon>
        <taxon>Bacteroidota</taxon>
        <taxon>Cytophagia</taxon>
        <taxon>Cytophagales</taxon>
        <taxon>Spirosomataceae</taxon>
        <taxon>Dyadobacter</taxon>
    </lineage>
</organism>
<evidence type="ECO:0000259" key="2">
    <source>
        <dbReference type="Pfam" id="PF06439"/>
    </source>
</evidence>
<reference evidence="3 4" key="1">
    <citation type="submission" date="2019-03" db="EMBL/GenBank/DDBJ databases">
        <title>Dyadobacter AR-3-6 sp. nov., isolated from arctic soil.</title>
        <authorList>
            <person name="Chaudhary D.K."/>
        </authorList>
    </citation>
    <scope>NUCLEOTIDE SEQUENCE [LARGE SCALE GENOMIC DNA]</scope>
    <source>
        <strain evidence="3 4">AR-3-6</strain>
    </source>
</reference>
<name>A0A4R5DQT0_9BACT</name>
<evidence type="ECO:0000313" key="3">
    <source>
        <dbReference type="EMBL" id="TDE14550.1"/>
    </source>
</evidence>
<dbReference type="RefSeq" id="WP_131959134.1">
    <property type="nucleotide sequence ID" value="NZ_SMFL01000005.1"/>
</dbReference>
<feature type="chain" id="PRO_5020446040" evidence="1">
    <location>
        <begin position="23"/>
        <end position="456"/>
    </location>
</feature>
<feature type="domain" description="3-keto-alpha-glucoside-1,2-lyase/3-keto-2-hydroxy-glucal hydratase" evidence="2">
    <location>
        <begin position="245"/>
        <end position="453"/>
    </location>
</feature>
<feature type="signal peptide" evidence="1">
    <location>
        <begin position="1"/>
        <end position="22"/>
    </location>
</feature>
<dbReference type="OrthoDB" id="9806233at2"/>
<protein>
    <submittedName>
        <fullName evidence="3">DUF1080 domain-containing protein</fullName>
    </submittedName>
</protein>
<dbReference type="Proteomes" id="UP000294850">
    <property type="component" value="Unassembled WGS sequence"/>
</dbReference>
<dbReference type="Gene3D" id="2.60.120.560">
    <property type="entry name" value="Exo-inulinase, domain 1"/>
    <property type="match status" value="2"/>
</dbReference>
<keyword evidence="4" id="KW-1185">Reference proteome</keyword>
<accession>A0A4R5DQT0</accession>
<sequence length="456" mass="50999">MKRFKIYAASLLLTLSVSLTHAQKSKDGWQPLFNGKDLSGWKQLNGKAKYEVKDGAIVGTSVMDTPNSFLTTEKDYGDFILECELKVDNKLNSGIQIRSLSKPDYMNNRVHGIQVEIDPSDRAYSGGIYDEARRGWLYPMDINPAGKKAFKKDAWNKYRIEAIGNTIRTFVNDVPTAYLVDDMTPSGFICLQVHSIGKDQSREGTQVSWKNIRIKTTNLKPSPATDIRIVNMIPNSITDAEKKEGWKQLYDGKTAGQWRAYGGTDFPTKRWSYDQGAITIAKSDGSETGNDLVTKQLFGPVFEFQFEFKLTEGANSGVKYFVDQKFNANGKSGIGCEFQVLDDAKHPDAKMGKNGNRTIASLYDVITSEKPANAIKKIGEWNQGRIVVLKDGTVQHFLNNYKVVEYVRGSQSFKDLVAGSKFKSFDGFGLSEKGYLLLQDHGDNVSFRSLKIKEGK</sequence>
<dbReference type="GO" id="GO:0016787">
    <property type="term" value="F:hydrolase activity"/>
    <property type="evidence" value="ECO:0007669"/>
    <property type="project" value="InterPro"/>
</dbReference>
<dbReference type="InterPro" id="IPR010496">
    <property type="entry name" value="AL/BT2_dom"/>
</dbReference>
<dbReference type="EMBL" id="SMFL01000005">
    <property type="protein sequence ID" value="TDE14550.1"/>
    <property type="molecule type" value="Genomic_DNA"/>
</dbReference>